<organism evidence="4 5">
    <name type="scientific">Marinobacter iranensis</name>
    <dbReference type="NCBI Taxonomy" id="2962607"/>
    <lineage>
        <taxon>Bacteria</taxon>
        <taxon>Pseudomonadati</taxon>
        <taxon>Pseudomonadota</taxon>
        <taxon>Gammaproteobacteria</taxon>
        <taxon>Pseudomonadales</taxon>
        <taxon>Marinobacteraceae</taxon>
        <taxon>Marinobacter</taxon>
    </lineage>
</organism>
<feature type="signal peptide" evidence="3">
    <location>
        <begin position="1"/>
        <end position="23"/>
    </location>
</feature>
<dbReference type="Proteomes" id="UP001143391">
    <property type="component" value="Unassembled WGS sequence"/>
</dbReference>
<name>A0ABT5YBF3_9GAMM</name>
<protein>
    <submittedName>
        <fullName evidence="4">Transporter</fullName>
    </submittedName>
</protein>
<keyword evidence="1" id="KW-0175">Coiled coil</keyword>
<proteinExistence type="predicted"/>
<reference evidence="4" key="1">
    <citation type="submission" date="2022-07" db="EMBL/GenBank/DDBJ databases">
        <title>Marinobacter iranensis a new bacterium isolate from a hipersaline lake in Iran.</title>
        <authorList>
            <person name="Mohammad A.M.A."/>
            <person name="Cristina S.-P."/>
            <person name="Antonio V."/>
        </authorList>
    </citation>
    <scope>NUCLEOTIDE SEQUENCE</scope>
    <source>
        <strain evidence="4">71-i</strain>
    </source>
</reference>
<comment type="caution">
    <text evidence="4">The sequence shown here is derived from an EMBL/GenBank/DDBJ whole genome shotgun (WGS) entry which is preliminary data.</text>
</comment>
<accession>A0ABT5YBF3</accession>
<keyword evidence="3" id="KW-0732">Signal</keyword>
<dbReference type="RefSeq" id="WP_275706924.1">
    <property type="nucleotide sequence ID" value="NZ_JANCMW010000007.1"/>
</dbReference>
<evidence type="ECO:0000313" key="4">
    <source>
        <dbReference type="EMBL" id="MDF0751011.1"/>
    </source>
</evidence>
<evidence type="ECO:0000313" key="5">
    <source>
        <dbReference type="Proteomes" id="UP001143391"/>
    </source>
</evidence>
<feature type="chain" id="PRO_5045879795" evidence="3">
    <location>
        <begin position="24"/>
        <end position="393"/>
    </location>
</feature>
<evidence type="ECO:0000256" key="1">
    <source>
        <dbReference type="SAM" id="Coils"/>
    </source>
</evidence>
<evidence type="ECO:0000256" key="3">
    <source>
        <dbReference type="SAM" id="SignalP"/>
    </source>
</evidence>
<dbReference type="EMBL" id="JANCMW010000007">
    <property type="protein sequence ID" value="MDF0751011.1"/>
    <property type="molecule type" value="Genomic_DNA"/>
</dbReference>
<gene>
    <name evidence="4" type="ORF">NLU14_12325</name>
</gene>
<sequence length="393" mass="42918">MHRRLSFTAVLAVCLMPFSVLNAQTDLIPPEQTDTLRRVIEQQNRLIEQLNRKILLLEQRVSDIEQSRPDAAVGQSDGTPAQAPPLPELSQEEQREQERLVRTAFQQTLIERSGLLLPPGTVDVEPSLSYAHSSADNIVIDGFTILPVLVVGDIVSERVKRNQTTAALTTRIGLPWDSQLDVRIPYGYSEERRFSADNEETISSADGLGDISLGISHQLLYGEGSWPDILASLRWKSTSGRSPFDVTERNPIALGSGYDSINLGLTGVKVVDPLVYFGGANYSWNLSTREDAGRFEPGNSIGFSLGTAIALNLTSSLSFAYDQQFTERSRLDGEAVPGSYLTTGTFSVGGSFAISNSQTADISLGIGVTEDSPDVQIGASMPLRFRWWGEGDH</sequence>
<evidence type="ECO:0000256" key="2">
    <source>
        <dbReference type="SAM" id="MobiDB-lite"/>
    </source>
</evidence>
<feature type="region of interest" description="Disordered" evidence="2">
    <location>
        <begin position="67"/>
        <end position="96"/>
    </location>
</feature>
<feature type="coiled-coil region" evidence="1">
    <location>
        <begin position="33"/>
        <end position="67"/>
    </location>
</feature>
<keyword evidence="5" id="KW-1185">Reference proteome</keyword>